<dbReference type="InterPro" id="IPR005757">
    <property type="entry name" value="Mpl"/>
</dbReference>
<keyword evidence="1 9" id="KW-0436">Ligase</keyword>
<evidence type="ECO:0000259" key="12">
    <source>
        <dbReference type="Pfam" id="PF08245"/>
    </source>
</evidence>
<feature type="domain" description="Mur ligase central" evidence="12">
    <location>
        <begin position="108"/>
        <end position="295"/>
    </location>
</feature>
<dbReference type="InterPro" id="IPR013221">
    <property type="entry name" value="Mur_ligase_cen"/>
</dbReference>
<evidence type="ECO:0000256" key="3">
    <source>
        <dbReference type="ARBA" id="ARBA00022741"/>
    </source>
</evidence>
<dbReference type="Proteomes" id="UP000018419">
    <property type="component" value="Unassembled WGS sequence"/>
</dbReference>
<dbReference type="PANTHER" id="PTHR43445">
    <property type="entry name" value="UDP-N-ACETYLMURAMATE--L-ALANINE LIGASE-RELATED"/>
    <property type="match status" value="1"/>
</dbReference>
<dbReference type="Gene3D" id="3.90.190.20">
    <property type="entry name" value="Mur ligase, C-terminal domain"/>
    <property type="match status" value="1"/>
</dbReference>
<keyword evidence="14" id="KW-1185">Reference proteome</keyword>
<dbReference type="Pfam" id="PF01225">
    <property type="entry name" value="Mur_ligase"/>
    <property type="match status" value="1"/>
</dbReference>
<evidence type="ECO:0000256" key="7">
    <source>
        <dbReference type="ARBA" id="ARBA00023306"/>
    </source>
</evidence>
<evidence type="ECO:0000256" key="9">
    <source>
        <dbReference type="HAMAP-Rule" id="MF_02020"/>
    </source>
</evidence>
<dbReference type="InterPro" id="IPR050061">
    <property type="entry name" value="MurCDEF_pg_biosynth"/>
</dbReference>
<evidence type="ECO:0000259" key="10">
    <source>
        <dbReference type="Pfam" id="PF01225"/>
    </source>
</evidence>
<dbReference type="Pfam" id="PF02875">
    <property type="entry name" value="Mur_ligase_C"/>
    <property type="match status" value="1"/>
</dbReference>
<comment type="cofactor">
    <cofactor evidence="9">
        <name>Mg(2+)</name>
        <dbReference type="ChEBI" id="CHEBI:18420"/>
    </cofactor>
</comment>
<comment type="catalytic activity">
    <reaction evidence="9">
        <text>UDP-N-acetyl-alpha-D-muramate + L-alanyl-gamma-D-glutamyl-meso-2,6-diaminopimelate + ATP = UDP-N-acetyl-alpha-D-muramoyl-L-alanyl-gamma-D-glutamyl-meso-2,6-diaminopimelate + ADP + phosphate + H(+)</text>
        <dbReference type="Rhea" id="RHEA:29563"/>
        <dbReference type="ChEBI" id="CHEBI:15378"/>
        <dbReference type="ChEBI" id="CHEBI:30616"/>
        <dbReference type="ChEBI" id="CHEBI:43474"/>
        <dbReference type="ChEBI" id="CHEBI:61401"/>
        <dbReference type="ChEBI" id="CHEBI:70757"/>
        <dbReference type="ChEBI" id="CHEBI:83905"/>
        <dbReference type="ChEBI" id="CHEBI:456216"/>
        <dbReference type="EC" id="6.3.2.45"/>
    </reaction>
</comment>
<dbReference type="Gene3D" id="3.40.50.720">
    <property type="entry name" value="NAD(P)-binding Rossmann-like Domain"/>
    <property type="match status" value="1"/>
</dbReference>
<evidence type="ECO:0000256" key="5">
    <source>
        <dbReference type="ARBA" id="ARBA00022960"/>
    </source>
</evidence>
<comment type="caution">
    <text evidence="13">The sequence shown here is derived from an EMBL/GenBank/DDBJ whole genome shotgun (WGS) entry which is preliminary data.</text>
</comment>
<keyword evidence="8 9" id="KW-0961">Cell wall biogenesis/degradation</keyword>
<protein>
    <recommendedName>
        <fullName evidence="9">UDP-N-acetylmuramate--L-alanyl-gamma-D-glutamyl-meso-2,6-diaminoheptandioate ligase</fullName>
        <ecNumber evidence="9">6.3.2.45</ecNumber>
    </recommendedName>
    <alternativeName>
        <fullName evidence="9">Murein peptide ligase</fullName>
    </alternativeName>
    <alternativeName>
        <fullName evidence="9">UDP-N-acetylmuramate:L-alanyl-gamma-D-glutamyl-meso-diaminopimelate ligase</fullName>
    </alternativeName>
</protein>
<dbReference type="Gene3D" id="3.40.1190.10">
    <property type="entry name" value="Mur-like, catalytic domain"/>
    <property type="match status" value="1"/>
</dbReference>
<reference evidence="13 14" key="1">
    <citation type="submission" date="2009-07" db="EMBL/GenBank/DDBJ databases">
        <authorList>
            <person name="Madupu R."/>
            <person name="Durkin A.S."/>
            <person name="Torralba M."/>
            <person name="Methe B."/>
            <person name="Sutton G.G."/>
            <person name="Strausberg R.L."/>
            <person name="Nelson K.E."/>
        </authorList>
    </citation>
    <scope>NUCLEOTIDE SEQUENCE [LARGE SCALE GENOMIC DNA]</scope>
    <source>
        <strain evidence="13 14">SK82</strain>
    </source>
</reference>
<keyword evidence="2 9" id="KW-0132">Cell division</keyword>
<keyword evidence="5 9" id="KW-0133">Cell shape</keyword>
<dbReference type="InterPro" id="IPR000713">
    <property type="entry name" value="Mur_ligase_N"/>
</dbReference>
<evidence type="ECO:0000259" key="11">
    <source>
        <dbReference type="Pfam" id="PF02875"/>
    </source>
</evidence>
<keyword evidence="3 9" id="KW-0547">Nucleotide-binding</keyword>
<dbReference type="PANTHER" id="PTHR43445:SF5">
    <property type="entry name" value="UDP-N-ACETYLMURAMATE--L-ALANYL-GAMMA-D-GLUTAMYL-MESO-2,6-DIAMINOHEPTANDIOATE LIGASE"/>
    <property type="match status" value="1"/>
</dbReference>
<dbReference type="EMBL" id="ACVR01000069">
    <property type="protein sequence ID" value="EET81580.1"/>
    <property type="molecule type" value="Genomic_DNA"/>
</dbReference>
<comment type="similarity">
    <text evidence="9">Belongs to the MurCDEF family. Mpl subfamily.</text>
</comment>
<keyword evidence="6 9" id="KW-0573">Peptidoglycan synthesis</keyword>
<dbReference type="SUPFAM" id="SSF53244">
    <property type="entry name" value="MurD-like peptide ligases, peptide-binding domain"/>
    <property type="match status" value="1"/>
</dbReference>
<evidence type="ECO:0000313" key="13">
    <source>
        <dbReference type="EMBL" id="EET81580.1"/>
    </source>
</evidence>
<dbReference type="SUPFAM" id="SSF53623">
    <property type="entry name" value="MurD-like peptide ligases, catalytic domain"/>
    <property type="match status" value="1"/>
</dbReference>
<sequence length="454" mass="49439">MHLHILGICGTFMGSLALLARDLGHTVTGSDQSVYPPMSTQLENAGITLMQGYDRSHLQPHPDLVIVGNAMKRGIDAIEYMLDAGLPYISGPQFLADHVLQGKHVLGVAGTHGKTTTTTMLAWVLDQAGLNPGFLIGGVPLGFSQSARLGGGKYFVVEADEYDSAFFDKRSKFVHYHPKTAILNNLEFDHADIFDDLAAIQKQFHHLVRTIPSTGRIIAPITETHIDEVLEMGCWTPVIRTGLDTDTQAELYAELIQADGSHFKVLEQGKVIAEVQWSMTGQHSVANALATIAAAQHVGVSIVQACEALSSFGGVKRRMELLGTLRGIEVYDDFAHHPTAIETTLDGARKRLGERRLWAVIEPRSNTMRMGSHKDGLAHSARLADEVIWYQPEGLDWDLQPVVEAAPNKSQVSRSLDEIIQRIVQEAGEGDAVVIMSNGGFGGLHHKLLAALQS</sequence>
<dbReference type="InterPro" id="IPR036615">
    <property type="entry name" value="Mur_ligase_C_dom_sf"/>
</dbReference>
<evidence type="ECO:0000313" key="14">
    <source>
        <dbReference type="Proteomes" id="UP000018419"/>
    </source>
</evidence>
<keyword evidence="9" id="KW-0460">Magnesium</keyword>
<dbReference type="SUPFAM" id="SSF51984">
    <property type="entry name" value="MurCD N-terminal domain"/>
    <property type="match status" value="1"/>
</dbReference>
<evidence type="ECO:0000256" key="4">
    <source>
        <dbReference type="ARBA" id="ARBA00022840"/>
    </source>
</evidence>
<keyword evidence="4 9" id="KW-0067">ATP-binding</keyword>
<evidence type="ECO:0000256" key="6">
    <source>
        <dbReference type="ARBA" id="ARBA00022984"/>
    </source>
</evidence>
<keyword evidence="7 9" id="KW-0131">Cell cycle</keyword>
<dbReference type="Pfam" id="PF08245">
    <property type="entry name" value="Mur_ligase_M"/>
    <property type="match status" value="1"/>
</dbReference>
<gene>
    <name evidence="9 13" type="primary">mpl</name>
    <name evidence="13" type="ORF">ACIRA0001_0612</name>
</gene>
<feature type="domain" description="Mur ligase C-terminal" evidence="11">
    <location>
        <begin position="317"/>
        <end position="439"/>
    </location>
</feature>
<dbReference type="GO" id="GO:0016874">
    <property type="term" value="F:ligase activity"/>
    <property type="evidence" value="ECO:0007669"/>
    <property type="project" value="UniProtKB-KW"/>
</dbReference>
<proteinExistence type="inferred from homology"/>
<evidence type="ECO:0000256" key="1">
    <source>
        <dbReference type="ARBA" id="ARBA00022598"/>
    </source>
</evidence>
<feature type="domain" description="Mur ligase N-terminal catalytic" evidence="10">
    <location>
        <begin position="2"/>
        <end position="99"/>
    </location>
</feature>
<feature type="binding site" evidence="9">
    <location>
        <begin position="110"/>
        <end position="116"/>
    </location>
    <ligand>
        <name>ATP</name>
        <dbReference type="ChEBI" id="CHEBI:30616"/>
    </ligand>
</feature>
<dbReference type="NCBIfam" id="TIGR01081">
    <property type="entry name" value="mpl"/>
    <property type="match status" value="1"/>
</dbReference>
<dbReference type="HAMAP" id="MF_02020">
    <property type="entry name" value="Mpl"/>
    <property type="match status" value="1"/>
</dbReference>
<dbReference type="InterPro" id="IPR004101">
    <property type="entry name" value="Mur_ligase_C"/>
</dbReference>
<accession>A0ABP2GIP5</accession>
<dbReference type="RefSeq" id="WP_005017578.1">
    <property type="nucleotide sequence ID" value="NZ_ACVR01000069.1"/>
</dbReference>
<dbReference type="EC" id="6.3.2.45" evidence="9"/>
<comment type="function">
    <text evidence="9">Reutilizes the intact tripeptide L-alanyl-gamma-D-glutamyl-meso-diaminopimelate by linking it to UDP-N-acetylmuramate.</text>
</comment>
<organism evidence="13 14">
    <name type="scientific">Acinetobacter radioresistens SK82</name>
    <dbReference type="NCBI Taxonomy" id="596318"/>
    <lineage>
        <taxon>Bacteria</taxon>
        <taxon>Pseudomonadati</taxon>
        <taxon>Pseudomonadota</taxon>
        <taxon>Gammaproteobacteria</taxon>
        <taxon>Moraxellales</taxon>
        <taxon>Moraxellaceae</taxon>
        <taxon>Acinetobacter</taxon>
    </lineage>
</organism>
<name>A0ABP2GIP5_ACIRA</name>
<comment type="pathway">
    <text evidence="9">Cell wall biogenesis; peptidoglycan recycling.</text>
</comment>
<evidence type="ECO:0000256" key="8">
    <source>
        <dbReference type="ARBA" id="ARBA00023316"/>
    </source>
</evidence>
<evidence type="ECO:0000256" key="2">
    <source>
        <dbReference type="ARBA" id="ARBA00022618"/>
    </source>
</evidence>
<dbReference type="InterPro" id="IPR036565">
    <property type="entry name" value="Mur-like_cat_sf"/>
</dbReference>